<evidence type="ECO:0000256" key="5">
    <source>
        <dbReference type="PROSITE-ProRule" id="PRU01248"/>
    </source>
</evidence>
<dbReference type="PANTHER" id="PTHR30349">
    <property type="entry name" value="PHAGE INTEGRASE-RELATED"/>
    <property type="match status" value="1"/>
</dbReference>
<keyword evidence="9" id="KW-1185">Reference proteome</keyword>
<feature type="domain" description="Tyr recombinase" evidence="6">
    <location>
        <begin position="194"/>
        <end position="419"/>
    </location>
</feature>
<evidence type="ECO:0000256" key="3">
    <source>
        <dbReference type="ARBA" id="ARBA00023125"/>
    </source>
</evidence>
<dbReference type="SUPFAM" id="SSF56349">
    <property type="entry name" value="DNA breaking-rejoining enzymes"/>
    <property type="match status" value="1"/>
</dbReference>
<dbReference type="InterPro" id="IPR013762">
    <property type="entry name" value="Integrase-like_cat_sf"/>
</dbReference>
<keyword evidence="4" id="KW-0233">DNA recombination</keyword>
<dbReference type="PANTHER" id="PTHR30349:SF64">
    <property type="entry name" value="PROPHAGE INTEGRASE INTD-RELATED"/>
    <property type="match status" value="1"/>
</dbReference>
<protein>
    <submittedName>
        <fullName evidence="8">Tyrosine-type recombinase/integrase</fullName>
    </submittedName>
</protein>
<comment type="caution">
    <text evidence="8">The sequence shown here is derived from an EMBL/GenBank/DDBJ whole genome shotgun (WGS) entry which is preliminary data.</text>
</comment>
<dbReference type="PROSITE" id="PS51898">
    <property type="entry name" value="TYR_RECOMBINASE"/>
    <property type="match status" value="1"/>
</dbReference>
<dbReference type="InterPro" id="IPR011010">
    <property type="entry name" value="DNA_brk_join_enz"/>
</dbReference>
<evidence type="ECO:0000256" key="4">
    <source>
        <dbReference type="ARBA" id="ARBA00023172"/>
    </source>
</evidence>
<dbReference type="RefSeq" id="WP_371837043.1">
    <property type="nucleotide sequence ID" value="NZ_JBGMEK010000001.1"/>
</dbReference>
<sequence length="419" mass="48893">MKNAIANWSTDFQKSVFQELIERDVDQSKFKNVNHLNSLQWTPENDWLAAKSFVSKKSGSKATERRYTREIYRLFLWMRHLNDLCLKEVTPEDIEEYLRFCINPPSSWCSKKGGNAPITSREWRPFKDKQKPSVNSIQNTLSILKSFFSYLKDVQYVTGDPTRDISGEFRSSIMAAAAVKSTYLNHEYPCKPARNPEGLTHVQWLCLLESIEEMPTRTVVQQLKYERARYIVRMLYYTGLRSDEARTHTHKSFSYDSVRKIWKITVYGKGSKKRVLPIHQELLDSIKRFRDFHGLSCLPGTDKLPIFPNYRIYEPNNKHGGETKEFSNPMSESGAMELLKSLYMLADKRMKENYPKEESQASISYHEATLHTLRHSRARHLIFNDGVDLRVVQAFLGHSKIMTTQLYTEPSMDDLLKTM</sequence>
<dbReference type="InterPro" id="IPR002104">
    <property type="entry name" value="Integrase_catalytic"/>
</dbReference>
<dbReference type="InterPro" id="IPR010998">
    <property type="entry name" value="Integrase_recombinase_N"/>
</dbReference>
<organism evidence="8 9">
    <name type="scientific">Microbulbifer epialgicus</name>
    <dbReference type="NCBI Taxonomy" id="393907"/>
    <lineage>
        <taxon>Bacteria</taxon>
        <taxon>Pseudomonadati</taxon>
        <taxon>Pseudomonadota</taxon>
        <taxon>Gammaproteobacteria</taxon>
        <taxon>Cellvibrionales</taxon>
        <taxon>Microbulbiferaceae</taxon>
        <taxon>Microbulbifer</taxon>
    </lineage>
</organism>
<evidence type="ECO:0000259" key="7">
    <source>
        <dbReference type="PROSITE" id="PS51900"/>
    </source>
</evidence>
<dbReference type="Pfam" id="PF00589">
    <property type="entry name" value="Phage_integrase"/>
    <property type="match status" value="1"/>
</dbReference>
<evidence type="ECO:0000313" key="8">
    <source>
        <dbReference type="EMBL" id="MFA0809422.1"/>
    </source>
</evidence>
<dbReference type="Gene3D" id="1.10.150.130">
    <property type="match status" value="1"/>
</dbReference>
<dbReference type="EMBL" id="JBGMEK010000001">
    <property type="protein sequence ID" value="MFA0809422.1"/>
    <property type="molecule type" value="Genomic_DNA"/>
</dbReference>
<proteinExistence type="inferred from homology"/>
<accession>A0ABV4NTP2</accession>
<evidence type="ECO:0000313" key="9">
    <source>
        <dbReference type="Proteomes" id="UP001569428"/>
    </source>
</evidence>
<gene>
    <name evidence="8" type="ORF">ACCI49_00700</name>
</gene>
<dbReference type="InterPro" id="IPR044068">
    <property type="entry name" value="CB"/>
</dbReference>
<dbReference type="PROSITE" id="PS51900">
    <property type="entry name" value="CB"/>
    <property type="match status" value="1"/>
</dbReference>
<evidence type="ECO:0000259" key="6">
    <source>
        <dbReference type="PROSITE" id="PS51898"/>
    </source>
</evidence>
<keyword evidence="3 5" id="KW-0238">DNA-binding</keyword>
<evidence type="ECO:0000256" key="2">
    <source>
        <dbReference type="ARBA" id="ARBA00022908"/>
    </source>
</evidence>
<keyword evidence="2" id="KW-0229">DNA integration</keyword>
<comment type="similarity">
    <text evidence="1">Belongs to the 'phage' integrase family.</text>
</comment>
<dbReference type="Gene3D" id="1.10.443.10">
    <property type="entry name" value="Intergrase catalytic core"/>
    <property type="match status" value="1"/>
</dbReference>
<dbReference type="InterPro" id="IPR050090">
    <property type="entry name" value="Tyrosine_recombinase_XerCD"/>
</dbReference>
<dbReference type="Proteomes" id="UP001569428">
    <property type="component" value="Unassembled WGS sequence"/>
</dbReference>
<evidence type="ECO:0000256" key="1">
    <source>
        <dbReference type="ARBA" id="ARBA00008857"/>
    </source>
</evidence>
<reference evidence="8 9" key="1">
    <citation type="submission" date="2024-08" db="EMBL/GenBank/DDBJ databases">
        <authorList>
            <person name="Ishaq N."/>
        </authorList>
    </citation>
    <scope>NUCLEOTIDE SEQUENCE [LARGE SCALE GENOMIC DNA]</scope>
    <source>
        <strain evidence="8 9">DSM 18651</strain>
    </source>
</reference>
<feature type="domain" description="Core-binding (CB)" evidence="7">
    <location>
        <begin position="44"/>
        <end position="152"/>
    </location>
</feature>
<name>A0ABV4NTP2_9GAMM</name>